<dbReference type="EMBL" id="JFFI01002390">
    <property type="protein sequence ID" value="KXH35409.1"/>
    <property type="molecule type" value="Genomic_DNA"/>
</dbReference>
<feature type="region of interest" description="Disordered" evidence="1">
    <location>
        <begin position="182"/>
        <end position="202"/>
    </location>
</feature>
<dbReference type="Proteomes" id="UP000070121">
    <property type="component" value="Unassembled WGS sequence"/>
</dbReference>
<proteinExistence type="predicted"/>
<keyword evidence="3" id="KW-1185">Reference proteome</keyword>
<dbReference type="STRING" id="1209931.A0A135SHN9"/>
<sequence>MPDRPITYSNSLASRATAFALLGLVEGTLYIRWNRRTTVVPDNLKYKPRNNRLYRQPFHTFKMKLFYPLALALAAVVAAADDDCDAAPIVEACLTSENAKVKDCSSTDYDCLCAAYQAVATCYNNCPKDSRASSAQNQVTIFCQQASLYGSAAMRKTQSVVSATGSATGAVASASASATAATGTSASGTSASSTASASSSSSTANMGVGQLARNTGGVLLAVAGVVAAVL</sequence>
<evidence type="ECO:0000313" key="3">
    <source>
        <dbReference type="Proteomes" id="UP000070121"/>
    </source>
</evidence>
<reference evidence="2 3" key="1">
    <citation type="submission" date="2014-02" db="EMBL/GenBank/DDBJ databases">
        <title>The genome sequence of Colletotrichum salicis CBS 607.94.</title>
        <authorList>
            <person name="Baroncelli R."/>
            <person name="Thon M.R."/>
        </authorList>
    </citation>
    <scope>NUCLEOTIDE SEQUENCE [LARGE SCALE GENOMIC DNA]</scope>
    <source>
        <strain evidence="2 3">CBS 607.94</strain>
    </source>
</reference>
<dbReference type="AlphaFoldDB" id="A0A135SHN9"/>
<comment type="caution">
    <text evidence="2">The sequence shown here is derived from an EMBL/GenBank/DDBJ whole genome shotgun (WGS) entry which is preliminary data.</text>
</comment>
<gene>
    <name evidence="2" type="ORF">CSAL01_05590</name>
</gene>
<accession>A0A135SHN9</accession>
<evidence type="ECO:0000313" key="2">
    <source>
        <dbReference type="EMBL" id="KXH35409.1"/>
    </source>
</evidence>
<organism evidence="2 3">
    <name type="scientific">Colletotrichum salicis</name>
    <dbReference type="NCBI Taxonomy" id="1209931"/>
    <lineage>
        <taxon>Eukaryota</taxon>
        <taxon>Fungi</taxon>
        <taxon>Dikarya</taxon>
        <taxon>Ascomycota</taxon>
        <taxon>Pezizomycotina</taxon>
        <taxon>Sordariomycetes</taxon>
        <taxon>Hypocreomycetidae</taxon>
        <taxon>Glomerellales</taxon>
        <taxon>Glomerellaceae</taxon>
        <taxon>Colletotrichum</taxon>
        <taxon>Colletotrichum acutatum species complex</taxon>
    </lineage>
</organism>
<evidence type="ECO:0000256" key="1">
    <source>
        <dbReference type="SAM" id="MobiDB-lite"/>
    </source>
</evidence>
<evidence type="ECO:0008006" key="4">
    <source>
        <dbReference type="Google" id="ProtNLM"/>
    </source>
</evidence>
<protein>
    <recommendedName>
        <fullName evidence="4">Gpi anchored serine-threonine rich protein</fullName>
    </recommendedName>
</protein>
<dbReference type="OrthoDB" id="2507140at2759"/>
<name>A0A135SHN9_9PEZI</name>